<reference evidence="2" key="1">
    <citation type="journal article" date="2022" name="Mol. Ecol. Resour.">
        <title>The genomes of chicory, endive, great burdock and yacon provide insights into Asteraceae palaeo-polyploidization history and plant inulin production.</title>
        <authorList>
            <person name="Fan W."/>
            <person name="Wang S."/>
            <person name="Wang H."/>
            <person name="Wang A."/>
            <person name="Jiang F."/>
            <person name="Liu H."/>
            <person name="Zhao H."/>
            <person name="Xu D."/>
            <person name="Zhang Y."/>
        </authorList>
    </citation>
    <scope>NUCLEOTIDE SEQUENCE [LARGE SCALE GENOMIC DNA]</scope>
    <source>
        <strain evidence="2">cv. Niubang</strain>
    </source>
</reference>
<accession>A0ACB9DL33</accession>
<evidence type="ECO:0000313" key="2">
    <source>
        <dbReference type="Proteomes" id="UP001055879"/>
    </source>
</evidence>
<reference evidence="1 2" key="2">
    <citation type="journal article" date="2022" name="Mol. Ecol. Resour.">
        <title>The genomes of chicory, endive, great burdock and yacon provide insights into Asteraceae paleo-polyploidization history and plant inulin production.</title>
        <authorList>
            <person name="Fan W."/>
            <person name="Wang S."/>
            <person name="Wang H."/>
            <person name="Wang A."/>
            <person name="Jiang F."/>
            <person name="Liu H."/>
            <person name="Zhao H."/>
            <person name="Xu D."/>
            <person name="Zhang Y."/>
        </authorList>
    </citation>
    <scope>NUCLEOTIDE SEQUENCE [LARGE SCALE GENOMIC DNA]</scope>
    <source>
        <strain evidence="2">cv. Niubang</strain>
    </source>
</reference>
<comment type="caution">
    <text evidence="1">The sequence shown here is derived from an EMBL/GenBank/DDBJ whole genome shotgun (WGS) entry which is preliminary data.</text>
</comment>
<organism evidence="1 2">
    <name type="scientific">Arctium lappa</name>
    <name type="common">Greater burdock</name>
    <name type="synonym">Lappa major</name>
    <dbReference type="NCBI Taxonomy" id="4217"/>
    <lineage>
        <taxon>Eukaryota</taxon>
        <taxon>Viridiplantae</taxon>
        <taxon>Streptophyta</taxon>
        <taxon>Embryophyta</taxon>
        <taxon>Tracheophyta</taxon>
        <taxon>Spermatophyta</taxon>
        <taxon>Magnoliopsida</taxon>
        <taxon>eudicotyledons</taxon>
        <taxon>Gunneridae</taxon>
        <taxon>Pentapetalae</taxon>
        <taxon>asterids</taxon>
        <taxon>campanulids</taxon>
        <taxon>Asterales</taxon>
        <taxon>Asteraceae</taxon>
        <taxon>Carduoideae</taxon>
        <taxon>Cardueae</taxon>
        <taxon>Arctiinae</taxon>
        <taxon>Arctium</taxon>
    </lineage>
</organism>
<gene>
    <name evidence="1" type="ORF">L6452_09695</name>
</gene>
<evidence type="ECO:0000313" key="1">
    <source>
        <dbReference type="EMBL" id="KAI3747242.1"/>
    </source>
</evidence>
<sequence length="167" mass="19368">MAANTYGTTYKLWKSSNWNVKISFSEVVKEGRNKEEGVNRGINNQSKIEEERNKEIAESWPVDEKSKMRKVSSTKEEAEKEHQIPDCKRKLTRETEITLMAEKKLGARRKRGRQEKNLRRQILGRKTESRKGQIRIYLGMGNQLIASQKSMVVAIIEEKKSGNHEGY</sequence>
<protein>
    <submittedName>
        <fullName evidence="1">Uncharacterized protein</fullName>
    </submittedName>
</protein>
<dbReference type="EMBL" id="CM042049">
    <property type="protein sequence ID" value="KAI3747242.1"/>
    <property type="molecule type" value="Genomic_DNA"/>
</dbReference>
<keyword evidence="2" id="KW-1185">Reference proteome</keyword>
<dbReference type="Proteomes" id="UP001055879">
    <property type="component" value="Linkage Group LG03"/>
</dbReference>
<name>A0ACB9DL33_ARCLA</name>
<proteinExistence type="predicted"/>